<dbReference type="SUPFAM" id="SSF52047">
    <property type="entry name" value="RNI-like"/>
    <property type="match status" value="2"/>
</dbReference>
<keyword evidence="2" id="KW-0677">Repeat</keyword>
<evidence type="ECO:0000313" key="4">
    <source>
        <dbReference type="Proteomes" id="UP000472267"/>
    </source>
</evidence>
<evidence type="ECO:0000313" key="3">
    <source>
        <dbReference type="Ensembl" id="ENSSFAP00005017186.1"/>
    </source>
</evidence>
<reference evidence="3" key="1">
    <citation type="submission" date="2019-06" db="EMBL/GenBank/DDBJ databases">
        <authorList>
            <consortium name="Wellcome Sanger Institute Data Sharing"/>
        </authorList>
    </citation>
    <scope>NUCLEOTIDE SEQUENCE [LARGE SCALE GENOMIC DNA]</scope>
</reference>
<dbReference type="InParanoid" id="A0A672GED0"/>
<proteinExistence type="predicted"/>
<dbReference type="OMA" id="EISCECL"/>
<keyword evidence="1" id="KW-0433">Leucine-rich repeat</keyword>
<accession>A0A672GED0</accession>
<reference evidence="3" key="2">
    <citation type="submission" date="2025-08" db="UniProtKB">
        <authorList>
            <consortium name="Ensembl"/>
        </authorList>
    </citation>
    <scope>IDENTIFICATION</scope>
</reference>
<protein>
    <recommendedName>
        <fullName evidence="5">NACHT LRR and PYD domain-containing protein</fullName>
    </recommendedName>
</protein>
<dbReference type="InterPro" id="IPR032675">
    <property type="entry name" value="LRR_dom_sf"/>
</dbReference>
<reference evidence="3" key="3">
    <citation type="submission" date="2025-09" db="UniProtKB">
        <authorList>
            <consortium name="Ensembl"/>
        </authorList>
    </citation>
    <scope>IDENTIFICATION</scope>
</reference>
<name>A0A672GED0_SALFA</name>
<evidence type="ECO:0000256" key="1">
    <source>
        <dbReference type="ARBA" id="ARBA00022614"/>
    </source>
</evidence>
<keyword evidence="4" id="KW-1185">Reference proteome</keyword>
<dbReference type="Gene3D" id="3.80.10.10">
    <property type="entry name" value="Ribonuclease Inhibitor"/>
    <property type="match status" value="4"/>
</dbReference>
<dbReference type="SMART" id="SM00367">
    <property type="entry name" value="LRR_CC"/>
    <property type="match status" value="8"/>
</dbReference>
<evidence type="ECO:0000256" key="2">
    <source>
        <dbReference type="ARBA" id="ARBA00022737"/>
    </source>
</evidence>
<dbReference type="Proteomes" id="UP000472267">
    <property type="component" value="Chromosome 10"/>
</dbReference>
<dbReference type="Pfam" id="PF13516">
    <property type="entry name" value="LRR_6"/>
    <property type="match status" value="7"/>
</dbReference>
<dbReference type="InterPro" id="IPR006553">
    <property type="entry name" value="Leu-rich_rpt_Cys-con_subtyp"/>
</dbReference>
<dbReference type="AlphaFoldDB" id="A0A672GED0"/>
<dbReference type="Ensembl" id="ENSSFAT00005017853.1">
    <property type="protein sequence ID" value="ENSSFAP00005017186.1"/>
    <property type="gene ID" value="ENSSFAG00005009094.1"/>
</dbReference>
<dbReference type="SMART" id="SM00365">
    <property type="entry name" value="LRR_SD22"/>
    <property type="match status" value="4"/>
</dbReference>
<dbReference type="SMART" id="SM00368">
    <property type="entry name" value="LRR_RI"/>
    <property type="match status" value="13"/>
</dbReference>
<dbReference type="InterPro" id="IPR001611">
    <property type="entry name" value="Leu-rich_rpt"/>
</dbReference>
<organism evidence="3 4">
    <name type="scientific">Salarias fasciatus</name>
    <name type="common">Jewelled blenny</name>
    <name type="synonym">Blennius fasciatus</name>
    <dbReference type="NCBI Taxonomy" id="181472"/>
    <lineage>
        <taxon>Eukaryota</taxon>
        <taxon>Metazoa</taxon>
        <taxon>Chordata</taxon>
        <taxon>Craniata</taxon>
        <taxon>Vertebrata</taxon>
        <taxon>Euteleostomi</taxon>
        <taxon>Actinopterygii</taxon>
        <taxon>Neopterygii</taxon>
        <taxon>Teleostei</taxon>
        <taxon>Neoteleostei</taxon>
        <taxon>Acanthomorphata</taxon>
        <taxon>Ovalentaria</taxon>
        <taxon>Blenniimorphae</taxon>
        <taxon>Blenniiformes</taxon>
        <taxon>Blennioidei</taxon>
        <taxon>Blenniidae</taxon>
        <taxon>Salariinae</taxon>
        <taxon>Salarias</taxon>
    </lineage>
</organism>
<dbReference type="PANTHER" id="PTHR24106">
    <property type="entry name" value="NACHT, LRR AND CARD DOMAINS-CONTAINING"/>
    <property type="match status" value="1"/>
</dbReference>
<dbReference type="InterPro" id="IPR051261">
    <property type="entry name" value="NLR"/>
</dbReference>
<evidence type="ECO:0008006" key="5">
    <source>
        <dbReference type="Google" id="ProtNLM"/>
    </source>
</evidence>
<sequence length="482" mass="52416">ALQHVDESSSPPGGFSCLDFTFLNSSSLNLLQLSVTSTPNFVLKSPFFLSFYSLVSCNLSEISCSSLASALKSNPSLQKNLKHLDLSWNPDLQDSGVEHLCGFLQSPLCRLQTLRLRFCSLSEISCSSLASVLKSNPSLQKHLEHLDLSENPLEDSGAEQLCGFLQSPLCGLQTLSLKRCSFSEISCSSLASALKSNPSILKHLEHLDLSWNSLQNSGVEQLCGFLQSPLCGLQTLRLRGCSLSEISCSSLVSVLKSNPSLQKHLEHLDLGWNRLQDSGVEQLCGFLQSPLCGLQTLRLWSCRLSEISCSSVVSALKSNPSLLKHLKHLDLSLNSLQDSGVSQLCGFLQSPLCGLQILRLMSCRLSKISCSSLASALKSNPSLQKHLEHLVLSGNPLQDSGVEQLCGFLQSPLCGLQTLRLESCSLSKISCSSLASALKSNPSHLKELHLNSNHLQDPDVQQLVDLQQSPDCSLQTLSWKND</sequence>